<proteinExistence type="predicted"/>
<organism evidence="1 2">
    <name type="scientific">Trifolium medium</name>
    <dbReference type="NCBI Taxonomy" id="97028"/>
    <lineage>
        <taxon>Eukaryota</taxon>
        <taxon>Viridiplantae</taxon>
        <taxon>Streptophyta</taxon>
        <taxon>Embryophyta</taxon>
        <taxon>Tracheophyta</taxon>
        <taxon>Spermatophyta</taxon>
        <taxon>Magnoliopsida</taxon>
        <taxon>eudicotyledons</taxon>
        <taxon>Gunneridae</taxon>
        <taxon>Pentapetalae</taxon>
        <taxon>rosids</taxon>
        <taxon>fabids</taxon>
        <taxon>Fabales</taxon>
        <taxon>Fabaceae</taxon>
        <taxon>Papilionoideae</taxon>
        <taxon>50 kb inversion clade</taxon>
        <taxon>NPAAA clade</taxon>
        <taxon>Hologalegina</taxon>
        <taxon>IRL clade</taxon>
        <taxon>Trifolieae</taxon>
        <taxon>Trifolium</taxon>
    </lineage>
</organism>
<accession>A0A392TXU5</accession>
<keyword evidence="2" id="KW-1185">Reference proteome</keyword>
<dbReference type="Proteomes" id="UP000265520">
    <property type="component" value="Unassembled WGS sequence"/>
</dbReference>
<evidence type="ECO:0000313" key="2">
    <source>
        <dbReference type="Proteomes" id="UP000265520"/>
    </source>
</evidence>
<reference evidence="1 2" key="1">
    <citation type="journal article" date="2018" name="Front. Plant Sci.">
        <title>Red Clover (Trifolium pratense) and Zigzag Clover (T. medium) - A Picture of Genomic Similarities and Differences.</title>
        <authorList>
            <person name="Dluhosova J."/>
            <person name="Istvanek J."/>
            <person name="Nedelnik J."/>
            <person name="Repkova J."/>
        </authorList>
    </citation>
    <scope>NUCLEOTIDE SEQUENCE [LARGE SCALE GENOMIC DNA]</scope>
    <source>
        <strain evidence="2">cv. 10/8</strain>
        <tissue evidence="1">Leaf</tissue>
    </source>
</reference>
<evidence type="ECO:0000313" key="1">
    <source>
        <dbReference type="EMBL" id="MCI64665.1"/>
    </source>
</evidence>
<dbReference type="EMBL" id="LXQA010660665">
    <property type="protein sequence ID" value="MCI64665.1"/>
    <property type="molecule type" value="Genomic_DNA"/>
</dbReference>
<sequence length="61" mass="6678">LMSRAGVAFPFWVVLPLSWWWFSFASARVAVLYGSDLVSHHSSSCLFSGGGCWCFGSGFVL</sequence>
<protein>
    <submittedName>
        <fullName evidence="1">Uncharacterized protein</fullName>
    </submittedName>
</protein>
<dbReference type="AlphaFoldDB" id="A0A392TXU5"/>
<name>A0A392TXU5_9FABA</name>
<feature type="non-terminal residue" evidence="1">
    <location>
        <position position="1"/>
    </location>
</feature>
<comment type="caution">
    <text evidence="1">The sequence shown here is derived from an EMBL/GenBank/DDBJ whole genome shotgun (WGS) entry which is preliminary data.</text>
</comment>